<evidence type="ECO:0000313" key="1">
    <source>
        <dbReference type="EMBL" id="CUH59834.1"/>
    </source>
</evidence>
<dbReference type="GO" id="GO:0000160">
    <property type="term" value="P:phosphorelay signal transduction system"/>
    <property type="evidence" value="ECO:0007669"/>
    <property type="project" value="InterPro"/>
</dbReference>
<reference evidence="1 2" key="1">
    <citation type="submission" date="2015-09" db="EMBL/GenBank/DDBJ databases">
        <authorList>
            <consortium name="Swine Surveillance"/>
        </authorList>
    </citation>
    <scope>NUCLEOTIDE SEQUENCE [LARGE SCALE GENOMIC DNA]</scope>
    <source>
        <strain evidence="1 2">CECT 5294</strain>
    </source>
</reference>
<dbReference type="Gene3D" id="1.20.120.160">
    <property type="entry name" value="HPT domain"/>
    <property type="match status" value="1"/>
</dbReference>
<dbReference type="AlphaFoldDB" id="A0A0N7LT65"/>
<dbReference type="RefSeq" id="WP_058122942.1">
    <property type="nucleotide sequence ID" value="NZ_CYRX01000011.1"/>
</dbReference>
<accession>A0A0N7LT65</accession>
<dbReference type="EMBL" id="CYRX01000011">
    <property type="protein sequence ID" value="CUH59834.1"/>
    <property type="molecule type" value="Genomic_DNA"/>
</dbReference>
<evidence type="ECO:0000313" key="2">
    <source>
        <dbReference type="Proteomes" id="UP000051298"/>
    </source>
</evidence>
<protein>
    <submittedName>
        <fullName evidence="1">Uncharacterized protein</fullName>
    </submittedName>
</protein>
<dbReference type="Proteomes" id="UP000051298">
    <property type="component" value="Unassembled WGS sequence"/>
</dbReference>
<proteinExistence type="predicted"/>
<organism evidence="1 2">
    <name type="scientific">Thalassobacter stenotrophicus</name>
    <dbReference type="NCBI Taxonomy" id="266809"/>
    <lineage>
        <taxon>Bacteria</taxon>
        <taxon>Pseudomonadati</taxon>
        <taxon>Pseudomonadota</taxon>
        <taxon>Alphaproteobacteria</taxon>
        <taxon>Rhodobacterales</taxon>
        <taxon>Roseobacteraceae</taxon>
        <taxon>Thalassobacter</taxon>
    </lineage>
</organism>
<name>A0A0N7LT65_9RHOB</name>
<dbReference type="eggNOG" id="ENOG5032T89">
    <property type="taxonomic scope" value="Bacteria"/>
</dbReference>
<gene>
    <name evidence="1" type="ORF">THS5294_01122</name>
</gene>
<sequence length="126" mass="13774">MKTVATLRYDEAVRFDAERLEALCRDYGEDAAEKVIARALEQIAIKMAALEVLFAEQSYAGMDQICASLTRIAGQIGMTTMARVARDVRACIKKGDVVGIAATMGRLHRIGDNSVHAIWSVEDISV</sequence>
<dbReference type="SUPFAM" id="SSF47226">
    <property type="entry name" value="Histidine-containing phosphotransfer domain, HPT domain"/>
    <property type="match status" value="1"/>
</dbReference>
<dbReference type="STRING" id="266809.PM03_09110"/>
<dbReference type="InterPro" id="IPR036641">
    <property type="entry name" value="HPT_dom_sf"/>
</dbReference>